<dbReference type="AlphaFoldDB" id="A0A3A9ATD5"/>
<dbReference type="Proteomes" id="UP000280696">
    <property type="component" value="Unassembled WGS sequence"/>
</dbReference>
<evidence type="ECO:0000256" key="5">
    <source>
        <dbReference type="ARBA" id="ARBA00029440"/>
    </source>
</evidence>
<dbReference type="RefSeq" id="WP_120471639.1">
    <property type="nucleotide sequence ID" value="NZ_RAYQ01000021.1"/>
</dbReference>
<dbReference type="InterPro" id="IPR011060">
    <property type="entry name" value="RibuloseP-bd_barrel"/>
</dbReference>
<evidence type="ECO:0000256" key="3">
    <source>
        <dbReference type="ARBA" id="ARBA00023102"/>
    </source>
</evidence>
<dbReference type="GO" id="GO:0003949">
    <property type="term" value="F:1-(5-phosphoribosyl)-5-[(5-phosphoribosylamino)methylideneamino]imidazole-4-carboxamide isomerase activity"/>
    <property type="evidence" value="ECO:0007669"/>
    <property type="project" value="InterPro"/>
</dbReference>
<dbReference type="GO" id="GO:0005737">
    <property type="term" value="C:cytoplasm"/>
    <property type="evidence" value="ECO:0007669"/>
    <property type="project" value="TreeGrafter"/>
</dbReference>
<comment type="similarity">
    <text evidence="1 6">Belongs to the HisA/HisF family.</text>
</comment>
<comment type="pathway">
    <text evidence="5">Amino-acid biosynthesis.</text>
</comment>
<dbReference type="PANTHER" id="PTHR43090:SF2">
    <property type="entry name" value="1-(5-PHOSPHORIBOSYL)-5-[(5-PHOSPHORIBOSYLAMINO)METHYLIDENEAMINO] IMIDAZOLE-4-CARBOXAMIDE ISOMERASE"/>
    <property type="match status" value="1"/>
</dbReference>
<dbReference type="Gene3D" id="3.20.20.70">
    <property type="entry name" value="Aldolase class I"/>
    <property type="match status" value="1"/>
</dbReference>
<dbReference type="InterPro" id="IPR011858">
    <property type="entry name" value="His6/HISN3"/>
</dbReference>
<keyword evidence="3 6" id="KW-0368">Histidine biosynthesis</keyword>
<dbReference type="SUPFAM" id="SSF51366">
    <property type="entry name" value="Ribulose-phoshate binding barrel"/>
    <property type="match status" value="1"/>
</dbReference>
<dbReference type="EMBL" id="RAYQ01000021">
    <property type="protein sequence ID" value="RKI89605.1"/>
    <property type="molecule type" value="Genomic_DNA"/>
</dbReference>
<comment type="caution">
    <text evidence="7">The sequence shown here is derived from an EMBL/GenBank/DDBJ whole genome shotgun (WGS) entry which is preliminary data.</text>
</comment>
<evidence type="ECO:0000313" key="7">
    <source>
        <dbReference type="EMBL" id="RKI89605.1"/>
    </source>
</evidence>
<evidence type="ECO:0000256" key="1">
    <source>
        <dbReference type="ARBA" id="ARBA00009667"/>
    </source>
</evidence>
<dbReference type="CDD" id="cd04723">
    <property type="entry name" value="HisA_HisF"/>
    <property type="match status" value="1"/>
</dbReference>
<name>A0A3A9ATD5_9FIRM</name>
<dbReference type="PANTHER" id="PTHR43090">
    <property type="entry name" value="1-(5-PHOSPHORIBOSYL)-5-[(5-PHOSPHORIBOSYLAMINO)METHYLIDENEAMINO] IMIDAZOLE-4-CARBOXAMIDE ISOMERASE"/>
    <property type="match status" value="1"/>
</dbReference>
<dbReference type="InterPro" id="IPR013785">
    <property type="entry name" value="Aldolase_TIM"/>
</dbReference>
<dbReference type="OrthoDB" id="9807749at2"/>
<protein>
    <submittedName>
        <fullName evidence="7">Phosphoribosylformimino-5-aminoimidazole carboxamide ribotide isomerase</fullName>
    </submittedName>
</protein>
<evidence type="ECO:0000313" key="8">
    <source>
        <dbReference type="Proteomes" id="UP000280696"/>
    </source>
</evidence>
<dbReference type="Pfam" id="PF00977">
    <property type="entry name" value="His_biosynth"/>
    <property type="match status" value="1"/>
</dbReference>
<evidence type="ECO:0000256" key="2">
    <source>
        <dbReference type="ARBA" id="ARBA00022605"/>
    </source>
</evidence>
<accession>A0A3A9ATD5</accession>
<dbReference type="InterPro" id="IPR006062">
    <property type="entry name" value="His_biosynth"/>
</dbReference>
<sequence>MKFRPCIDIHNGKVKQIVGGSLRDQGNQAAENFVSLQDAAFFARLYKEKGLKGGHIILLNPPGSEYYGKTREQAIEALKAYPGGLQVGGGITPAVADEFLNAGASHVIVTSYVFKEGKLHYDRLMEMVAAVGKERLVLDLSCRKKGNCQEKEGDLRGKQDYYIVTDRWQNYTDVRLNEDTIRELSGYCGEFLIHAVDVEGKAQGIEQELVEMLGRQRCNPVTYAGGVHNFDDLEKIKTLGRGRVDVTIGSALDLFGGKMKFEEVLRIAEL</sequence>
<dbReference type="GO" id="GO:0000105">
    <property type="term" value="P:L-histidine biosynthetic process"/>
    <property type="evidence" value="ECO:0007669"/>
    <property type="project" value="UniProtKB-KW"/>
</dbReference>
<keyword evidence="2 6" id="KW-0028">Amino-acid biosynthesis</keyword>
<dbReference type="NCBIfam" id="TIGR02129">
    <property type="entry name" value="hisA_euk"/>
    <property type="match status" value="1"/>
</dbReference>
<keyword evidence="4 7" id="KW-0413">Isomerase</keyword>
<dbReference type="GO" id="GO:0000162">
    <property type="term" value="P:L-tryptophan biosynthetic process"/>
    <property type="evidence" value="ECO:0007669"/>
    <property type="project" value="TreeGrafter"/>
</dbReference>
<organism evidence="7 8">
    <name type="scientific">Parablautia intestinalis</name>
    <dbReference type="NCBI Taxonomy" id="2320100"/>
    <lineage>
        <taxon>Bacteria</taxon>
        <taxon>Bacillati</taxon>
        <taxon>Bacillota</taxon>
        <taxon>Clostridia</taxon>
        <taxon>Lachnospirales</taxon>
        <taxon>Lachnospiraceae</taxon>
        <taxon>Parablautia</taxon>
    </lineage>
</organism>
<keyword evidence="8" id="KW-1185">Reference proteome</keyword>
<proteinExistence type="inferred from homology"/>
<gene>
    <name evidence="7" type="primary">hisA</name>
    <name evidence="7" type="ORF">D7V94_17565</name>
</gene>
<dbReference type="InterPro" id="IPR044524">
    <property type="entry name" value="Isoase_HisA-like"/>
</dbReference>
<evidence type="ECO:0000256" key="6">
    <source>
        <dbReference type="RuleBase" id="RU003657"/>
    </source>
</evidence>
<evidence type="ECO:0000256" key="4">
    <source>
        <dbReference type="ARBA" id="ARBA00023235"/>
    </source>
</evidence>
<reference evidence="7 8" key="1">
    <citation type="submission" date="2018-09" db="EMBL/GenBank/DDBJ databases">
        <title>Murine metabolic-syndrome-specific gut microbial biobank.</title>
        <authorList>
            <person name="Liu C."/>
        </authorList>
    </citation>
    <scope>NUCLEOTIDE SEQUENCE [LARGE SCALE GENOMIC DNA]</scope>
    <source>
        <strain evidence="7 8">0.1xD8-82</strain>
    </source>
</reference>